<protein>
    <submittedName>
        <fullName evidence="2">Uncharacterized protein</fullName>
    </submittedName>
</protein>
<keyword evidence="1" id="KW-0812">Transmembrane</keyword>
<name>A0A4S8KLV3_DENBC</name>
<sequence length="173" mass="17921">MGKPGLGRSKRAALCSSRGARGLILSLSLLLVAANLLLYPILKLPVRARSPGSPYGSLDQLEGGLLTAPHGGGSPGYLGSLQSSVVRRRPVLSMRVSGVGVVAGVLSSALSKLVIADPLANLLSPLSLSAPLVLYRNRGVEQSTTTLGFSPLLTPSWIKLAKKFTGLVSINVE</sequence>
<feature type="transmembrane region" description="Helical" evidence="1">
    <location>
        <begin position="20"/>
        <end position="42"/>
    </location>
</feature>
<keyword evidence="1" id="KW-0472">Membrane</keyword>
<dbReference type="Proteomes" id="UP000297245">
    <property type="component" value="Unassembled WGS sequence"/>
</dbReference>
<organism evidence="2 3">
    <name type="scientific">Dendrothele bispora (strain CBS 962.96)</name>
    <dbReference type="NCBI Taxonomy" id="1314807"/>
    <lineage>
        <taxon>Eukaryota</taxon>
        <taxon>Fungi</taxon>
        <taxon>Dikarya</taxon>
        <taxon>Basidiomycota</taxon>
        <taxon>Agaricomycotina</taxon>
        <taxon>Agaricomycetes</taxon>
        <taxon>Agaricomycetidae</taxon>
        <taxon>Agaricales</taxon>
        <taxon>Agaricales incertae sedis</taxon>
        <taxon>Dendrothele</taxon>
    </lineage>
</organism>
<gene>
    <name evidence="2" type="ORF">K435DRAFT_813405</name>
</gene>
<dbReference type="EMBL" id="ML180919">
    <property type="protein sequence ID" value="THU76441.1"/>
    <property type="molecule type" value="Genomic_DNA"/>
</dbReference>
<proteinExistence type="predicted"/>
<dbReference type="AlphaFoldDB" id="A0A4S8KLV3"/>
<evidence type="ECO:0000313" key="2">
    <source>
        <dbReference type="EMBL" id="THU76441.1"/>
    </source>
</evidence>
<evidence type="ECO:0000313" key="3">
    <source>
        <dbReference type="Proteomes" id="UP000297245"/>
    </source>
</evidence>
<evidence type="ECO:0000256" key="1">
    <source>
        <dbReference type="SAM" id="Phobius"/>
    </source>
</evidence>
<reference evidence="2 3" key="1">
    <citation type="journal article" date="2019" name="Nat. Ecol. Evol.">
        <title>Megaphylogeny resolves global patterns of mushroom evolution.</title>
        <authorList>
            <person name="Varga T."/>
            <person name="Krizsan K."/>
            <person name="Foldi C."/>
            <person name="Dima B."/>
            <person name="Sanchez-Garcia M."/>
            <person name="Sanchez-Ramirez S."/>
            <person name="Szollosi G.J."/>
            <person name="Szarkandi J.G."/>
            <person name="Papp V."/>
            <person name="Albert L."/>
            <person name="Andreopoulos W."/>
            <person name="Angelini C."/>
            <person name="Antonin V."/>
            <person name="Barry K.W."/>
            <person name="Bougher N.L."/>
            <person name="Buchanan P."/>
            <person name="Buyck B."/>
            <person name="Bense V."/>
            <person name="Catcheside P."/>
            <person name="Chovatia M."/>
            <person name="Cooper J."/>
            <person name="Damon W."/>
            <person name="Desjardin D."/>
            <person name="Finy P."/>
            <person name="Geml J."/>
            <person name="Haridas S."/>
            <person name="Hughes K."/>
            <person name="Justo A."/>
            <person name="Karasinski D."/>
            <person name="Kautmanova I."/>
            <person name="Kiss B."/>
            <person name="Kocsube S."/>
            <person name="Kotiranta H."/>
            <person name="LaButti K.M."/>
            <person name="Lechner B.E."/>
            <person name="Liimatainen K."/>
            <person name="Lipzen A."/>
            <person name="Lukacs Z."/>
            <person name="Mihaltcheva S."/>
            <person name="Morgado L.N."/>
            <person name="Niskanen T."/>
            <person name="Noordeloos M.E."/>
            <person name="Ohm R.A."/>
            <person name="Ortiz-Santana B."/>
            <person name="Ovrebo C."/>
            <person name="Racz N."/>
            <person name="Riley R."/>
            <person name="Savchenko A."/>
            <person name="Shiryaev A."/>
            <person name="Soop K."/>
            <person name="Spirin V."/>
            <person name="Szebenyi C."/>
            <person name="Tomsovsky M."/>
            <person name="Tulloss R.E."/>
            <person name="Uehling J."/>
            <person name="Grigoriev I.V."/>
            <person name="Vagvolgyi C."/>
            <person name="Papp T."/>
            <person name="Martin F.M."/>
            <person name="Miettinen O."/>
            <person name="Hibbett D.S."/>
            <person name="Nagy L.G."/>
        </authorList>
    </citation>
    <scope>NUCLEOTIDE SEQUENCE [LARGE SCALE GENOMIC DNA]</scope>
    <source>
        <strain evidence="2 3">CBS 962.96</strain>
    </source>
</reference>
<keyword evidence="3" id="KW-1185">Reference proteome</keyword>
<accession>A0A4S8KLV3</accession>
<keyword evidence="1" id="KW-1133">Transmembrane helix</keyword>